<dbReference type="Proteomes" id="UP001177021">
    <property type="component" value="Unassembled WGS sequence"/>
</dbReference>
<proteinExistence type="predicted"/>
<name>A0ACB0K7E4_TRIPR</name>
<dbReference type="EMBL" id="CASHSV030000206">
    <property type="protein sequence ID" value="CAJ2652527.1"/>
    <property type="molecule type" value="Genomic_DNA"/>
</dbReference>
<gene>
    <name evidence="1" type="ORF">MILVUS5_LOCUS19999</name>
</gene>
<comment type="caution">
    <text evidence="1">The sequence shown here is derived from an EMBL/GenBank/DDBJ whole genome shotgun (WGS) entry which is preliminary data.</text>
</comment>
<accession>A0ACB0K7E4</accession>
<reference evidence="1" key="1">
    <citation type="submission" date="2023-10" db="EMBL/GenBank/DDBJ databases">
        <authorList>
            <person name="Rodriguez Cubillos JULIANA M."/>
            <person name="De Vega J."/>
        </authorList>
    </citation>
    <scope>NUCLEOTIDE SEQUENCE</scope>
</reference>
<keyword evidence="2" id="KW-1185">Reference proteome</keyword>
<protein>
    <submittedName>
        <fullName evidence="1">Uncharacterized protein</fullName>
    </submittedName>
</protein>
<organism evidence="1 2">
    <name type="scientific">Trifolium pratense</name>
    <name type="common">Red clover</name>
    <dbReference type="NCBI Taxonomy" id="57577"/>
    <lineage>
        <taxon>Eukaryota</taxon>
        <taxon>Viridiplantae</taxon>
        <taxon>Streptophyta</taxon>
        <taxon>Embryophyta</taxon>
        <taxon>Tracheophyta</taxon>
        <taxon>Spermatophyta</taxon>
        <taxon>Magnoliopsida</taxon>
        <taxon>eudicotyledons</taxon>
        <taxon>Gunneridae</taxon>
        <taxon>Pentapetalae</taxon>
        <taxon>rosids</taxon>
        <taxon>fabids</taxon>
        <taxon>Fabales</taxon>
        <taxon>Fabaceae</taxon>
        <taxon>Papilionoideae</taxon>
        <taxon>50 kb inversion clade</taxon>
        <taxon>NPAAA clade</taxon>
        <taxon>Hologalegina</taxon>
        <taxon>IRL clade</taxon>
        <taxon>Trifolieae</taxon>
        <taxon>Trifolium</taxon>
    </lineage>
</organism>
<evidence type="ECO:0000313" key="2">
    <source>
        <dbReference type="Proteomes" id="UP001177021"/>
    </source>
</evidence>
<sequence length="114" mass="12868">MQKAESSVTMCPLGLSIWFYGVTVQGPTLLMPVIFISWINRWLGCCFVFILLYSVNGRISISFFGAVSFPVPPSQHSASLPVLWKNQLTSPFFIDLGKRTVYQLTSSKWLDEDN</sequence>
<evidence type="ECO:0000313" key="1">
    <source>
        <dbReference type="EMBL" id="CAJ2652527.1"/>
    </source>
</evidence>